<protein>
    <recommendedName>
        <fullName evidence="2">protein-tyrosine-phosphatase</fullName>
        <ecNumber evidence="2">3.1.3.48</ecNumber>
    </recommendedName>
</protein>
<dbReference type="PANTHER" id="PTHR19134">
    <property type="entry name" value="RECEPTOR-TYPE TYROSINE-PROTEIN PHOSPHATASE"/>
    <property type="match status" value="1"/>
</dbReference>
<comment type="caution">
    <text evidence="7">The sequence shown here is derived from an EMBL/GenBank/DDBJ whole genome shotgun (WGS) entry which is preliminary data.</text>
</comment>
<dbReference type="InterPro" id="IPR001763">
    <property type="entry name" value="Rhodanese-like_dom"/>
</dbReference>
<feature type="compositionally biased region" description="Basic and acidic residues" evidence="3">
    <location>
        <begin position="172"/>
        <end position="181"/>
    </location>
</feature>
<dbReference type="SMART" id="SM00194">
    <property type="entry name" value="PTPc"/>
    <property type="match status" value="1"/>
</dbReference>
<dbReference type="PANTHER" id="PTHR19134:SF561">
    <property type="entry name" value="PROTEIN TYROSINE PHOSPHATASE 36E, ISOFORM A"/>
    <property type="match status" value="1"/>
</dbReference>
<feature type="compositionally biased region" description="Polar residues" evidence="3">
    <location>
        <begin position="910"/>
        <end position="924"/>
    </location>
</feature>
<feature type="domain" description="Rhodanese" evidence="6">
    <location>
        <begin position="248"/>
        <end position="363"/>
    </location>
</feature>
<evidence type="ECO:0000256" key="1">
    <source>
        <dbReference type="ARBA" id="ARBA00009649"/>
    </source>
</evidence>
<evidence type="ECO:0000313" key="7">
    <source>
        <dbReference type="EMBL" id="ODO09372.1"/>
    </source>
</evidence>
<dbReference type="SUPFAM" id="SSF52821">
    <property type="entry name" value="Rhodanese/Cell cycle control phosphatase"/>
    <property type="match status" value="1"/>
</dbReference>
<feature type="compositionally biased region" description="Low complexity" evidence="3">
    <location>
        <begin position="875"/>
        <end position="886"/>
    </location>
</feature>
<dbReference type="PROSITE" id="PS50055">
    <property type="entry name" value="TYR_PHOSPHATASE_PTP"/>
    <property type="match status" value="1"/>
</dbReference>
<feature type="compositionally biased region" description="Polar residues" evidence="3">
    <location>
        <begin position="974"/>
        <end position="994"/>
    </location>
</feature>
<feature type="region of interest" description="Disordered" evidence="3">
    <location>
        <begin position="1"/>
        <end position="100"/>
    </location>
</feature>
<dbReference type="Gene3D" id="3.90.190.10">
    <property type="entry name" value="Protein tyrosine phosphatase superfamily"/>
    <property type="match status" value="2"/>
</dbReference>
<dbReference type="EMBL" id="MEKH01000004">
    <property type="protein sequence ID" value="ODO09372.1"/>
    <property type="molecule type" value="Genomic_DNA"/>
</dbReference>
<feature type="region of interest" description="Disordered" evidence="3">
    <location>
        <begin position="971"/>
        <end position="1031"/>
    </location>
</feature>
<dbReference type="InterPro" id="IPR000242">
    <property type="entry name" value="PTP_cat"/>
</dbReference>
<dbReference type="SUPFAM" id="SSF52799">
    <property type="entry name" value="(Phosphotyrosine protein) phosphatases II"/>
    <property type="match status" value="1"/>
</dbReference>
<dbReference type="Pfam" id="PF00581">
    <property type="entry name" value="Rhodanese"/>
    <property type="match status" value="1"/>
</dbReference>
<dbReference type="OrthoDB" id="6058203at2759"/>
<feature type="region of interest" description="Disordered" evidence="3">
    <location>
        <begin position="205"/>
        <end position="227"/>
    </location>
</feature>
<dbReference type="InterPro" id="IPR029021">
    <property type="entry name" value="Prot-tyrosine_phosphatase-like"/>
</dbReference>
<dbReference type="InterPro" id="IPR003595">
    <property type="entry name" value="Tyr_Pase_cat"/>
</dbReference>
<dbReference type="CDD" id="cd18533">
    <property type="entry name" value="PTP_fungal"/>
    <property type="match status" value="1"/>
</dbReference>
<dbReference type="Gene3D" id="3.40.250.10">
    <property type="entry name" value="Rhodanese-like domain"/>
    <property type="match status" value="1"/>
</dbReference>
<feature type="compositionally biased region" description="Low complexity" evidence="3">
    <location>
        <begin position="83"/>
        <end position="97"/>
    </location>
</feature>
<accession>A0A1E3KAQ6</accession>
<feature type="region of interest" description="Disordered" evidence="3">
    <location>
        <begin position="113"/>
        <end position="150"/>
    </location>
</feature>
<dbReference type="GO" id="GO:0004725">
    <property type="term" value="F:protein tyrosine phosphatase activity"/>
    <property type="evidence" value="ECO:0007669"/>
    <property type="project" value="UniProtKB-EC"/>
</dbReference>
<evidence type="ECO:0000259" key="6">
    <source>
        <dbReference type="PROSITE" id="PS50206"/>
    </source>
</evidence>
<dbReference type="PROSITE" id="PS50056">
    <property type="entry name" value="TYR_PHOSPHATASE_2"/>
    <property type="match status" value="1"/>
</dbReference>
<feature type="compositionally biased region" description="Low complexity" evidence="3">
    <location>
        <begin position="1096"/>
        <end position="1133"/>
    </location>
</feature>
<reference evidence="7 8" key="1">
    <citation type="submission" date="2016-06" db="EMBL/GenBank/DDBJ databases">
        <title>Evolution of pathogenesis and genome organization in the Tremellales.</title>
        <authorList>
            <person name="Cuomo C."/>
            <person name="Litvintseva A."/>
            <person name="Heitman J."/>
            <person name="Chen Y."/>
            <person name="Sun S."/>
            <person name="Springer D."/>
            <person name="Dromer F."/>
            <person name="Young S."/>
            <person name="Zeng Q."/>
            <person name="Chapman S."/>
            <person name="Gujja S."/>
            <person name="Saif S."/>
            <person name="Birren B."/>
        </authorList>
    </citation>
    <scope>NUCLEOTIDE SEQUENCE [LARGE SCALE GENOMIC DNA]</scope>
    <source>
        <strain evidence="7 8">CBS 6273</strain>
    </source>
</reference>
<feature type="region of interest" description="Disordered" evidence="3">
    <location>
        <begin position="364"/>
        <end position="419"/>
    </location>
</feature>
<proteinExistence type="inferred from homology"/>
<feature type="region of interest" description="Disordered" evidence="3">
    <location>
        <begin position="853"/>
        <end position="935"/>
    </location>
</feature>
<sequence>MPHAPPPATAANANAHTMPGDTTHPSHDIVMGDDQSAFTFSFPPTGPPASAPTVRRAPPAAIPNFPNATEHRSPPPAVPFSPSPTHSPMSHSPFHSPEQAGRPLARQYNIHQPFATPANEPPSPWQTLAASSGAPTPSIEGGPLGRSSPHLGYPFERLNIGNSWSGTNLFEEPARSTRDPEPSLGDSGFFDPAALSAERRKTSLPIKLPTSLAPPHSTKSPSPLATNVGQSGIKAQMISVADLAKVLPRSTTLVLDVRPPSSFRASHIPNSHSITIPSTLLRRSGFDISKLVQMLSPESSRDVSHWREKSDIVLLDADSSSLSAGGVLDGLASKFTREGYTKGLWVVKGGHAAIKSSGAIPLVSDERDEASRHQEGAGPQRGSMAGGLTSAAFMQESTAGGVKSRRQPPPKGFTIPATPAFNLTSSPFGALSMDTAATERPTNRTPSMTIPGFDNARPSAAKLQPANPFFDNIRQNLELSHGGITERIPLNLPASVRQNADKFPAWLRELVTMDEKESQEQLAQEFYNLELHEQRRLQAVMEWHTKGSGGVLQYGEGFAPHQPEGKREKASWERAVQDQCDMSELQRLVNWETGKVEHEYFPFSITAGVERGTKNRQVCLKYKNIWPYDFSRVRLESPPDQDSDYINASFVQPRGTARRYIATQGPLDATYRDFWTLVWEQNVRVIVMITKQFEGGLIKCGNYWDQRQYGHLKLEKVKQTGGEDKGQPSAAAGFDFGPAAATPVSSQFPKGDEANITRTFLLSRTDKPEEPPRKVVQIQCVGWPDFDVPEEPETLLRLVNDVNVAAEQVKPEGCERKSEQPPVLVHCSAGVGRTGSFIVVDAVLDGLQREIHEEKSRKRSQSLIEEASQPEAIPPHHANSAPAASSGSQTPANGAPDSHLLSVSPVKRTLSGTPLTPPFTSSPGTLPAGDDGAAVSNLNLPAQQEKGMEGMDLDAPKASFKDERSAFSKYRGSSVASVSSDNDTRRPSLSSIYTPSERLSDESIQQRVGRPKPVIGSDRRHRSPSPISRLNHPVSSVLEGMRVQRMSLVQTLRQYLFVHRAIIYHYLNMLEDEETSSDIARPESVPLQGTQGNKKGSSGSSGSAGSLQTLGSGSGSLASTTGSVGSGLLSSAGVPSMTTGSASGSTDDESHAKRRASPTEIHPDSVLGNGAPGLTKRPSFKKMRPAVESLASTAAGGTGRLGKARTWMGTGESALEEKSPEEEKEIKR</sequence>
<feature type="compositionally biased region" description="Low complexity" evidence="3">
    <location>
        <begin position="9"/>
        <end position="19"/>
    </location>
</feature>
<evidence type="ECO:0000259" key="5">
    <source>
        <dbReference type="PROSITE" id="PS50056"/>
    </source>
</evidence>
<feature type="compositionally biased region" description="Polar residues" evidence="3">
    <location>
        <begin position="217"/>
        <end position="227"/>
    </location>
</feature>
<dbReference type="Pfam" id="PF00102">
    <property type="entry name" value="Y_phosphatase"/>
    <property type="match status" value="1"/>
</dbReference>
<dbReference type="InterPro" id="IPR000387">
    <property type="entry name" value="Tyr_Pase_dom"/>
</dbReference>
<evidence type="ECO:0000259" key="4">
    <source>
        <dbReference type="PROSITE" id="PS50055"/>
    </source>
</evidence>
<feature type="region of interest" description="Disordered" evidence="3">
    <location>
        <begin position="1083"/>
        <end position="1228"/>
    </location>
</feature>
<feature type="compositionally biased region" description="Acidic residues" evidence="3">
    <location>
        <begin position="1219"/>
        <end position="1228"/>
    </location>
</feature>
<feature type="domain" description="Tyrosine-protein phosphatase" evidence="4">
    <location>
        <begin position="621"/>
        <end position="850"/>
    </location>
</feature>
<dbReference type="AlphaFoldDB" id="A0A1E3KAQ6"/>
<evidence type="ECO:0000313" key="8">
    <source>
        <dbReference type="Proteomes" id="UP000095149"/>
    </source>
</evidence>
<name>A0A1E3KAQ6_9TREE</name>
<dbReference type="InterPro" id="IPR016130">
    <property type="entry name" value="Tyr_Pase_AS"/>
</dbReference>
<feature type="region of interest" description="Disordered" evidence="3">
    <location>
        <begin position="169"/>
        <end position="191"/>
    </location>
</feature>
<dbReference type="InterPro" id="IPR050348">
    <property type="entry name" value="Protein-Tyr_Phosphatase"/>
</dbReference>
<feature type="compositionally biased region" description="Polar residues" evidence="3">
    <location>
        <begin position="1136"/>
        <end position="1145"/>
    </location>
</feature>
<feature type="domain" description="Tyrosine specific protein phosphatases" evidence="5">
    <location>
        <begin position="793"/>
        <end position="871"/>
    </location>
</feature>
<dbReference type="Proteomes" id="UP000095149">
    <property type="component" value="Unassembled WGS sequence"/>
</dbReference>
<evidence type="ECO:0000256" key="2">
    <source>
        <dbReference type="ARBA" id="ARBA00013064"/>
    </source>
</evidence>
<dbReference type="PROSITE" id="PS00383">
    <property type="entry name" value="TYR_PHOSPHATASE_1"/>
    <property type="match status" value="1"/>
</dbReference>
<organism evidence="7 8">
    <name type="scientific">Cryptococcus amylolentus CBS 6273</name>
    <dbReference type="NCBI Taxonomy" id="1296118"/>
    <lineage>
        <taxon>Eukaryota</taxon>
        <taxon>Fungi</taxon>
        <taxon>Dikarya</taxon>
        <taxon>Basidiomycota</taxon>
        <taxon>Agaricomycotina</taxon>
        <taxon>Tremellomycetes</taxon>
        <taxon>Tremellales</taxon>
        <taxon>Cryptococcaceae</taxon>
        <taxon>Cryptococcus</taxon>
    </lineage>
</organism>
<feature type="compositionally biased region" description="Low complexity" evidence="3">
    <location>
        <begin position="57"/>
        <end position="68"/>
    </location>
</feature>
<comment type="similarity">
    <text evidence="1">Belongs to the protein-tyrosine phosphatase family. Non-receptor class subfamily.</text>
</comment>
<dbReference type="EC" id="3.1.3.48" evidence="2"/>
<dbReference type="PROSITE" id="PS50206">
    <property type="entry name" value="RHODANESE_3"/>
    <property type="match status" value="1"/>
</dbReference>
<dbReference type="InterPro" id="IPR036873">
    <property type="entry name" value="Rhodanese-like_dom_sf"/>
</dbReference>
<dbReference type="SMART" id="SM00404">
    <property type="entry name" value="PTPc_motif"/>
    <property type="match status" value="1"/>
</dbReference>
<evidence type="ECO:0000256" key="3">
    <source>
        <dbReference type="SAM" id="MobiDB-lite"/>
    </source>
</evidence>
<feature type="compositionally biased region" description="Polar residues" evidence="3">
    <location>
        <begin position="125"/>
        <end position="135"/>
    </location>
</feature>
<gene>
    <name evidence="7" type="ORF">I350_02972</name>
</gene>
<dbReference type="PRINTS" id="PR00700">
    <property type="entry name" value="PRTYPHPHTASE"/>
</dbReference>